<dbReference type="EMBL" id="CAJNOH010001332">
    <property type="protein sequence ID" value="CAF1205313.1"/>
    <property type="molecule type" value="Genomic_DNA"/>
</dbReference>
<dbReference type="InterPro" id="IPR012338">
    <property type="entry name" value="Beta-lactam/transpept-like"/>
</dbReference>
<feature type="domain" description="Beta-lactamase-related" evidence="1">
    <location>
        <begin position="271"/>
        <end position="485"/>
    </location>
</feature>
<dbReference type="Proteomes" id="UP000663870">
    <property type="component" value="Unassembled WGS sequence"/>
</dbReference>
<proteinExistence type="predicted"/>
<dbReference type="PANTHER" id="PTHR43319">
    <property type="entry name" value="BETA-LACTAMASE-RELATED"/>
    <property type="match status" value="1"/>
</dbReference>
<evidence type="ECO:0000259" key="1">
    <source>
        <dbReference type="Pfam" id="PF00144"/>
    </source>
</evidence>
<evidence type="ECO:0000313" key="3">
    <source>
        <dbReference type="EMBL" id="CAF1480153.1"/>
    </source>
</evidence>
<evidence type="ECO:0000313" key="5">
    <source>
        <dbReference type="Proteomes" id="UP000663870"/>
    </source>
</evidence>
<dbReference type="EMBL" id="CAJNOL010002248">
    <property type="protein sequence ID" value="CAF1480153.1"/>
    <property type="molecule type" value="Genomic_DNA"/>
</dbReference>
<accession>A0A814WKP8</accession>
<evidence type="ECO:0000313" key="4">
    <source>
        <dbReference type="Proteomes" id="UP000663854"/>
    </source>
</evidence>
<dbReference type="SUPFAM" id="SSF56601">
    <property type="entry name" value="beta-lactamase/transpeptidase-like"/>
    <property type="match status" value="1"/>
</dbReference>
<reference evidence="2" key="1">
    <citation type="submission" date="2021-02" db="EMBL/GenBank/DDBJ databases">
        <authorList>
            <person name="Nowell W R."/>
        </authorList>
    </citation>
    <scope>NUCLEOTIDE SEQUENCE</scope>
</reference>
<keyword evidence="5" id="KW-1185">Reference proteome</keyword>
<evidence type="ECO:0000313" key="2">
    <source>
        <dbReference type="EMBL" id="CAF1205313.1"/>
    </source>
</evidence>
<dbReference type="InterPro" id="IPR001466">
    <property type="entry name" value="Beta-lactam-related"/>
</dbReference>
<organism evidence="2 4">
    <name type="scientific">Rotaria sordida</name>
    <dbReference type="NCBI Taxonomy" id="392033"/>
    <lineage>
        <taxon>Eukaryota</taxon>
        <taxon>Metazoa</taxon>
        <taxon>Spiralia</taxon>
        <taxon>Gnathifera</taxon>
        <taxon>Rotifera</taxon>
        <taxon>Eurotatoria</taxon>
        <taxon>Bdelloidea</taxon>
        <taxon>Philodinida</taxon>
        <taxon>Philodinidae</taxon>
        <taxon>Rotaria</taxon>
    </lineage>
</organism>
<dbReference type="Pfam" id="PF00144">
    <property type="entry name" value="Beta-lactamase"/>
    <property type="match status" value="1"/>
</dbReference>
<dbReference type="Proteomes" id="UP000663854">
    <property type="component" value="Unassembled WGS sequence"/>
</dbReference>
<dbReference type="Gene3D" id="3.40.710.10">
    <property type="entry name" value="DD-peptidase/beta-lactamase superfamily"/>
    <property type="match status" value="1"/>
</dbReference>
<sequence>MLQCFECEPKNYNFLITPDNVPSTFNCTIIVIPNKFCSLDIWTTDNGTKSDLRINVIDTPERRDVPYVLTGFTQHNSGNFSTYILYHCLTDKCNNPEVVLKRLLESTTTEIKPPSRSSVDQSQLPTSIECFIYSNFTNSSECKPARRKTTTTEKEDCSFCTTFINIDPNNLLTERVCSYCENSPQSIEKWRFIDGRIHLLNDRVSYLDYVSYVCNTTNNCNSLENIKNIQNTYKIEFNFDKFLGPISTGNRPKFYAIHEDGLEAYCAYFYPKAERPVWIPGHAQGYHALTYGWLAGELIRRVDPQKRTIGEFIREEIADPIQTEFYIGLPQEFEQRVSPLILTDVEGILNSSMLTVFRFYNEAQTHQAEIPAANGITNARSLARIFASLIGNIDDRKDSRLLQPEILQHATTSNTLPNETDTILQISLPFGMGFALYEQDFPMFGPKSFGHSGAGGSIAFAAPAKNLSFAYVMNRFNLEPITINNTRIGSILNRIGMMLDDNHSN</sequence>
<gene>
    <name evidence="3" type="ORF">JXQ802_LOCUS39254</name>
    <name evidence="2" type="ORF">PYM288_LOCUS25095</name>
</gene>
<comment type="caution">
    <text evidence="2">The sequence shown here is derived from an EMBL/GenBank/DDBJ whole genome shotgun (WGS) entry which is preliminary data.</text>
</comment>
<name>A0A814WKP8_9BILA</name>
<protein>
    <recommendedName>
        <fullName evidence="1">Beta-lactamase-related domain-containing protein</fullName>
    </recommendedName>
</protein>
<dbReference type="PANTHER" id="PTHR43319:SF3">
    <property type="entry name" value="BETA-LACTAMASE-RELATED DOMAIN-CONTAINING PROTEIN"/>
    <property type="match status" value="1"/>
</dbReference>
<dbReference type="AlphaFoldDB" id="A0A814WKP8"/>
<dbReference type="InterPro" id="IPR052907">
    <property type="entry name" value="Beta-lactamase/esterase"/>
</dbReference>